<keyword evidence="2" id="KW-1185">Reference proteome</keyword>
<reference evidence="1" key="1">
    <citation type="journal article" date="2020" name="Stud. Mycol.">
        <title>101 Dothideomycetes genomes: a test case for predicting lifestyles and emergence of pathogens.</title>
        <authorList>
            <person name="Haridas S."/>
            <person name="Albert R."/>
            <person name="Binder M."/>
            <person name="Bloem J."/>
            <person name="Labutti K."/>
            <person name="Salamov A."/>
            <person name="Andreopoulos B."/>
            <person name="Baker S."/>
            <person name="Barry K."/>
            <person name="Bills G."/>
            <person name="Bluhm B."/>
            <person name="Cannon C."/>
            <person name="Castanera R."/>
            <person name="Culley D."/>
            <person name="Daum C."/>
            <person name="Ezra D."/>
            <person name="Gonzalez J."/>
            <person name="Henrissat B."/>
            <person name="Kuo A."/>
            <person name="Liang C."/>
            <person name="Lipzen A."/>
            <person name="Lutzoni F."/>
            <person name="Magnuson J."/>
            <person name="Mondo S."/>
            <person name="Nolan M."/>
            <person name="Ohm R."/>
            <person name="Pangilinan J."/>
            <person name="Park H.-J."/>
            <person name="Ramirez L."/>
            <person name="Alfaro M."/>
            <person name="Sun H."/>
            <person name="Tritt A."/>
            <person name="Yoshinaga Y."/>
            <person name="Zwiers L.-H."/>
            <person name="Turgeon B."/>
            <person name="Goodwin S."/>
            <person name="Spatafora J."/>
            <person name="Crous P."/>
            <person name="Grigoriev I."/>
        </authorList>
    </citation>
    <scope>NUCLEOTIDE SEQUENCE</scope>
    <source>
        <strain evidence="1">CBS 269.34</strain>
    </source>
</reference>
<protein>
    <recommendedName>
        <fullName evidence="3">Transcription factor domain-containing protein</fullName>
    </recommendedName>
</protein>
<dbReference type="PANTHER" id="PTHR38791">
    <property type="entry name" value="ZN(II)2CYS6 TRANSCRIPTION FACTOR (EUROFUNG)-RELATED-RELATED"/>
    <property type="match status" value="1"/>
</dbReference>
<accession>A0A6A6Q9D7</accession>
<dbReference type="InterPro" id="IPR053175">
    <property type="entry name" value="DHMBA_Reg_Transcription_Factor"/>
</dbReference>
<gene>
    <name evidence="1" type="ORF">BU16DRAFT_567970</name>
</gene>
<dbReference type="OrthoDB" id="4491390at2759"/>
<sequence length="479" mass="54034">MAVQPVIVSFTFVNQTGSSVVAKPDEEDLAIIKSHAMRAVHRQRRASPRKPTRTHKLAAPLATDWEDLALCKFFGDFVFPKENAGGNAFRYLDFLPSIYERDAKQSHLTDAVLAVALIHFANQKRVEGLNMRARRSYARSLNLVNRSLANPIEKGSDEVLATLCLLAKYEIISGDETGLWRSHEKGQAALINHRGKAQLQTEAGLGLFRLIWIRQQLNCIAQSATPPERPTFNWDLAFPSPHLKQLMLLVSRLVLVRSQAHELFADGSEAIAEEKTTAELQWAHEVQSIDEDMLSFRQSLPPELHHWSAASCVVIPEEARRAREAAEYLPMHLNIFYNLHHASIWHIYTYCQIYLLQSMIQHTSPLCNCGDDMPQQVEESSSMFTTTVIPSICLHLRLQQAIDDVCASVPFLLGWSDDARFLNTAGRGRGIACHYIIWVLAAALSVREVLVPEAQREWIRARLIEVGFLHGIRHALVFA</sequence>
<dbReference type="InterPro" id="IPR021858">
    <property type="entry name" value="Fun_TF"/>
</dbReference>
<dbReference type="Proteomes" id="UP000799750">
    <property type="component" value="Unassembled WGS sequence"/>
</dbReference>
<organism evidence="1 2">
    <name type="scientific">Lophium mytilinum</name>
    <dbReference type="NCBI Taxonomy" id="390894"/>
    <lineage>
        <taxon>Eukaryota</taxon>
        <taxon>Fungi</taxon>
        <taxon>Dikarya</taxon>
        <taxon>Ascomycota</taxon>
        <taxon>Pezizomycotina</taxon>
        <taxon>Dothideomycetes</taxon>
        <taxon>Pleosporomycetidae</taxon>
        <taxon>Mytilinidiales</taxon>
        <taxon>Mytilinidiaceae</taxon>
        <taxon>Lophium</taxon>
    </lineage>
</organism>
<name>A0A6A6Q9D7_9PEZI</name>
<proteinExistence type="predicted"/>
<evidence type="ECO:0000313" key="2">
    <source>
        <dbReference type="Proteomes" id="UP000799750"/>
    </source>
</evidence>
<dbReference type="EMBL" id="MU004200">
    <property type="protein sequence ID" value="KAF2489010.1"/>
    <property type="molecule type" value="Genomic_DNA"/>
</dbReference>
<dbReference type="AlphaFoldDB" id="A0A6A6Q9D7"/>
<evidence type="ECO:0008006" key="3">
    <source>
        <dbReference type="Google" id="ProtNLM"/>
    </source>
</evidence>
<dbReference type="Pfam" id="PF11951">
    <property type="entry name" value="Fungal_trans_2"/>
    <property type="match status" value="1"/>
</dbReference>
<evidence type="ECO:0000313" key="1">
    <source>
        <dbReference type="EMBL" id="KAF2489010.1"/>
    </source>
</evidence>